<dbReference type="RefSeq" id="WP_169153265.1">
    <property type="nucleotide sequence ID" value="NZ_CAWPJE010000193.1"/>
</dbReference>
<sequence>MLKSVEGVFKNGAIELSEVPSDVVESRVIVTFLEAKPVQFTPQIMYFGMFADSNQQSTEEDFKIAEFHGDFGDELDWS</sequence>
<evidence type="ECO:0000313" key="2">
    <source>
        <dbReference type="Proteomes" id="UP000718564"/>
    </source>
</evidence>
<reference evidence="1 2" key="1">
    <citation type="submission" date="2018-06" db="EMBL/GenBank/DDBJ databases">
        <title>Comparative genomics of Brasilonema spp. strains.</title>
        <authorList>
            <person name="Alvarenga D.O."/>
            <person name="Fiore M.F."/>
            <person name="Varani A.M."/>
        </authorList>
    </citation>
    <scope>NUCLEOTIDE SEQUENCE [LARGE SCALE GENOMIC DNA]</scope>
    <source>
        <strain evidence="1 2">SPC951</strain>
    </source>
</reference>
<keyword evidence="2" id="KW-1185">Reference proteome</keyword>
<dbReference type="Proteomes" id="UP000718564">
    <property type="component" value="Unassembled WGS sequence"/>
</dbReference>
<dbReference type="EMBL" id="QMEB01000001">
    <property type="protein sequence ID" value="NMG17973.1"/>
    <property type="molecule type" value="Genomic_DNA"/>
</dbReference>
<gene>
    <name evidence="1" type="ORF">DP116_00340</name>
</gene>
<evidence type="ECO:0000313" key="1">
    <source>
        <dbReference type="EMBL" id="NMG17973.1"/>
    </source>
</evidence>
<name>A0ABX1P1Q9_9CYAN</name>
<comment type="caution">
    <text evidence="1">The sequence shown here is derived from an EMBL/GenBank/DDBJ whole genome shotgun (WGS) entry which is preliminary data.</text>
</comment>
<accession>A0ABX1P1Q9</accession>
<proteinExistence type="predicted"/>
<organism evidence="1 2">
    <name type="scientific">Brasilonema bromeliae SPC951</name>
    <dbReference type="NCBI Taxonomy" id="385972"/>
    <lineage>
        <taxon>Bacteria</taxon>
        <taxon>Bacillati</taxon>
        <taxon>Cyanobacteriota</taxon>
        <taxon>Cyanophyceae</taxon>
        <taxon>Nostocales</taxon>
        <taxon>Scytonemataceae</taxon>
        <taxon>Brasilonema</taxon>
        <taxon>Bromeliae group (in: Brasilonema)</taxon>
    </lineage>
</organism>
<protein>
    <submittedName>
        <fullName evidence="1">Uncharacterized protein</fullName>
    </submittedName>
</protein>